<dbReference type="EMBL" id="CASHTH010001278">
    <property type="protein sequence ID" value="CAI8013598.1"/>
    <property type="molecule type" value="Genomic_DNA"/>
</dbReference>
<proteinExistence type="predicted"/>
<protein>
    <submittedName>
        <fullName evidence="1">Actin-related protein 8</fullName>
    </submittedName>
</protein>
<dbReference type="CDD" id="cd10206">
    <property type="entry name" value="ASKHA_NBD_Arp8-like"/>
    <property type="match status" value="1"/>
</dbReference>
<dbReference type="Gene3D" id="3.30.420.40">
    <property type="match status" value="1"/>
</dbReference>
<keyword evidence="2" id="KW-1185">Reference proteome</keyword>
<dbReference type="InterPro" id="IPR004000">
    <property type="entry name" value="Actin"/>
</dbReference>
<evidence type="ECO:0000313" key="1">
    <source>
        <dbReference type="EMBL" id="CAI8013598.1"/>
    </source>
</evidence>
<sequence length="357" mass="39839">MSSQHRSAYVTLISCKHIPRISTTVCVCVCYDWAVQNEAGPTQREAIILHPGSSYLYVGFASDSAPQAIPHLIAYHQSGPRDPQQTNDAENPSLVLEYKTEITDELKSQREEGLEAVRRALKDYRRSLDVAGRDVDTAEYTEFNQRQGPAERESSELSLTDLSGNPTFVIGSEVLYLPPDSGYQVYKPIRNGRLHIPPSHSLSSVLSMLEDLWTHAIEDYLDLPRKEFKSCQVVLLVPDAIDRQLLKEMMNVVFRMEFAAAILHQESVCATYSAGLSSACVVDVGDEVTHICCVEDGMSNPNTRVILNYGGSDITRLFYWLVNQFQKSHSVAHQFPVDSPTESVGETVVWTECCSSN</sequence>
<evidence type="ECO:0000313" key="2">
    <source>
        <dbReference type="Proteomes" id="UP001174909"/>
    </source>
</evidence>
<accession>A0AA35W9Z1</accession>
<dbReference type="Proteomes" id="UP001174909">
    <property type="component" value="Unassembled WGS sequence"/>
</dbReference>
<dbReference type="PANTHER" id="PTHR11937">
    <property type="entry name" value="ACTIN"/>
    <property type="match status" value="1"/>
</dbReference>
<dbReference type="Pfam" id="PF00022">
    <property type="entry name" value="Actin"/>
    <property type="match status" value="1"/>
</dbReference>
<dbReference type="AlphaFoldDB" id="A0AA35W9Z1"/>
<comment type="caution">
    <text evidence="1">The sequence shown here is derived from an EMBL/GenBank/DDBJ whole genome shotgun (WGS) entry which is preliminary data.</text>
</comment>
<dbReference type="InterPro" id="IPR043129">
    <property type="entry name" value="ATPase_NBD"/>
</dbReference>
<reference evidence="1" key="1">
    <citation type="submission" date="2023-03" db="EMBL/GenBank/DDBJ databases">
        <authorList>
            <person name="Steffen K."/>
            <person name="Cardenas P."/>
        </authorList>
    </citation>
    <scope>NUCLEOTIDE SEQUENCE</scope>
</reference>
<name>A0AA35W9Z1_GEOBA</name>
<dbReference type="SUPFAM" id="SSF53067">
    <property type="entry name" value="Actin-like ATPase domain"/>
    <property type="match status" value="2"/>
</dbReference>
<gene>
    <name evidence="1" type="ORF">GBAR_LOCUS8596</name>
</gene>
<organism evidence="1 2">
    <name type="scientific">Geodia barretti</name>
    <name type="common">Barrett's horny sponge</name>
    <dbReference type="NCBI Taxonomy" id="519541"/>
    <lineage>
        <taxon>Eukaryota</taxon>
        <taxon>Metazoa</taxon>
        <taxon>Porifera</taxon>
        <taxon>Demospongiae</taxon>
        <taxon>Heteroscleromorpha</taxon>
        <taxon>Tetractinellida</taxon>
        <taxon>Astrophorina</taxon>
        <taxon>Geodiidae</taxon>
        <taxon>Geodia</taxon>
    </lineage>
</organism>